<reference evidence="4 5" key="1">
    <citation type="submission" date="2021-06" db="EMBL/GenBank/DDBJ databases">
        <title>Caerostris darwini draft genome.</title>
        <authorList>
            <person name="Kono N."/>
            <person name="Arakawa K."/>
        </authorList>
    </citation>
    <scope>NUCLEOTIDE SEQUENCE [LARGE SCALE GENOMIC DNA]</scope>
</reference>
<gene>
    <name evidence="4" type="ORF">CDAR_300391</name>
</gene>
<dbReference type="Gene3D" id="3.30.70.330">
    <property type="match status" value="1"/>
</dbReference>
<sequence length="82" mass="8977">MTNNSKLFIGNLPSEVDENCLKELIKDKSGSLPLSVLIKQAGYAFVECIDQATAQRAITSLNGFSFMGSELLVEPSVPMNRR</sequence>
<evidence type="ECO:0000313" key="5">
    <source>
        <dbReference type="Proteomes" id="UP001054837"/>
    </source>
</evidence>
<dbReference type="PROSITE" id="PS50102">
    <property type="entry name" value="RRM"/>
    <property type="match status" value="1"/>
</dbReference>
<organism evidence="4 5">
    <name type="scientific">Caerostris darwini</name>
    <dbReference type="NCBI Taxonomy" id="1538125"/>
    <lineage>
        <taxon>Eukaryota</taxon>
        <taxon>Metazoa</taxon>
        <taxon>Ecdysozoa</taxon>
        <taxon>Arthropoda</taxon>
        <taxon>Chelicerata</taxon>
        <taxon>Arachnida</taxon>
        <taxon>Araneae</taxon>
        <taxon>Araneomorphae</taxon>
        <taxon>Entelegynae</taxon>
        <taxon>Araneoidea</taxon>
        <taxon>Araneidae</taxon>
        <taxon>Caerostris</taxon>
    </lineage>
</organism>
<evidence type="ECO:0000256" key="2">
    <source>
        <dbReference type="PROSITE-ProRule" id="PRU00176"/>
    </source>
</evidence>
<dbReference type="InterPro" id="IPR012677">
    <property type="entry name" value="Nucleotide-bd_a/b_plait_sf"/>
</dbReference>
<evidence type="ECO:0000256" key="1">
    <source>
        <dbReference type="ARBA" id="ARBA00022884"/>
    </source>
</evidence>
<dbReference type="InterPro" id="IPR000504">
    <property type="entry name" value="RRM_dom"/>
</dbReference>
<keyword evidence="5" id="KW-1185">Reference proteome</keyword>
<keyword evidence="1 2" id="KW-0694">RNA-binding</keyword>
<dbReference type="SMART" id="SM00360">
    <property type="entry name" value="RRM"/>
    <property type="match status" value="1"/>
</dbReference>
<comment type="caution">
    <text evidence="4">The sequence shown here is derived from an EMBL/GenBank/DDBJ whole genome shotgun (WGS) entry which is preliminary data.</text>
</comment>
<evidence type="ECO:0000259" key="3">
    <source>
        <dbReference type="PROSITE" id="PS50102"/>
    </source>
</evidence>
<evidence type="ECO:0000313" key="4">
    <source>
        <dbReference type="EMBL" id="GIY60040.1"/>
    </source>
</evidence>
<dbReference type="EMBL" id="BPLQ01011746">
    <property type="protein sequence ID" value="GIY60040.1"/>
    <property type="molecule type" value="Genomic_DNA"/>
</dbReference>
<feature type="non-terminal residue" evidence="4">
    <location>
        <position position="82"/>
    </location>
</feature>
<proteinExistence type="predicted"/>
<dbReference type="Pfam" id="PF00076">
    <property type="entry name" value="RRM_1"/>
    <property type="match status" value="1"/>
</dbReference>
<dbReference type="InterPro" id="IPR035979">
    <property type="entry name" value="RBD_domain_sf"/>
</dbReference>
<accession>A0AAV4UQ94</accession>
<dbReference type="GO" id="GO:0003723">
    <property type="term" value="F:RNA binding"/>
    <property type="evidence" value="ECO:0007669"/>
    <property type="project" value="UniProtKB-UniRule"/>
</dbReference>
<dbReference type="Proteomes" id="UP001054837">
    <property type="component" value="Unassembled WGS sequence"/>
</dbReference>
<feature type="domain" description="RRM" evidence="3">
    <location>
        <begin position="5"/>
        <end position="78"/>
    </location>
</feature>
<name>A0AAV4UQ94_9ARAC</name>
<dbReference type="SUPFAM" id="SSF54928">
    <property type="entry name" value="RNA-binding domain, RBD"/>
    <property type="match status" value="1"/>
</dbReference>
<dbReference type="AlphaFoldDB" id="A0AAV4UQ94"/>
<protein>
    <recommendedName>
        <fullName evidence="3">RRM domain-containing protein</fullName>
    </recommendedName>
</protein>